<evidence type="ECO:0000259" key="2">
    <source>
        <dbReference type="Pfam" id="PF06808"/>
    </source>
</evidence>
<dbReference type="Pfam" id="PF06808">
    <property type="entry name" value="DctM"/>
    <property type="match status" value="2"/>
</dbReference>
<keyword evidence="1" id="KW-0812">Transmembrane</keyword>
<feature type="transmembrane region" description="Helical" evidence="1">
    <location>
        <begin position="25"/>
        <end position="42"/>
    </location>
</feature>
<reference evidence="4" key="1">
    <citation type="submission" date="2016-10" db="EMBL/GenBank/DDBJ databases">
        <authorList>
            <person name="Varghese N."/>
            <person name="Submissions S."/>
        </authorList>
    </citation>
    <scope>NUCLEOTIDE SEQUENCE [LARGE SCALE GENOMIC DNA]</scope>
    <source>
        <strain evidence="4">DSM 24767</strain>
    </source>
</reference>
<feature type="transmembrane region" description="Helical" evidence="1">
    <location>
        <begin position="225"/>
        <end position="245"/>
    </location>
</feature>
<accession>A0A1H1FPZ4</accession>
<dbReference type="STRING" id="1095778.SAMN04489842_2062"/>
<evidence type="ECO:0000256" key="1">
    <source>
        <dbReference type="SAM" id="Phobius"/>
    </source>
</evidence>
<dbReference type="PANTHER" id="PTHR43849:SF2">
    <property type="entry name" value="BLL3936 PROTEIN"/>
    <property type="match status" value="1"/>
</dbReference>
<organism evidence="3 4">
    <name type="scientific">Natronobacterium texcoconense</name>
    <dbReference type="NCBI Taxonomy" id="1095778"/>
    <lineage>
        <taxon>Archaea</taxon>
        <taxon>Methanobacteriati</taxon>
        <taxon>Methanobacteriota</taxon>
        <taxon>Stenosarchaea group</taxon>
        <taxon>Halobacteria</taxon>
        <taxon>Halobacteriales</taxon>
        <taxon>Natrialbaceae</taxon>
        <taxon>Natronobacterium</taxon>
    </lineage>
</organism>
<proteinExistence type="predicted"/>
<feature type="transmembrane region" description="Helical" evidence="1">
    <location>
        <begin position="303"/>
        <end position="325"/>
    </location>
</feature>
<feature type="transmembrane region" description="Helical" evidence="1">
    <location>
        <begin position="635"/>
        <end position="656"/>
    </location>
</feature>
<dbReference type="EMBL" id="FNLC01000002">
    <property type="protein sequence ID" value="SDR02981.1"/>
    <property type="molecule type" value="Genomic_DNA"/>
</dbReference>
<dbReference type="InterPro" id="IPR011853">
    <property type="entry name" value="TRAP_DctM-Dct_fused"/>
</dbReference>
<dbReference type="RefSeq" id="WP_090381182.1">
    <property type="nucleotide sequence ID" value="NZ_FNLC01000002.1"/>
</dbReference>
<evidence type="ECO:0000313" key="3">
    <source>
        <dbReference type="EMBL" id="SDR02981.1"/>
    </source>
</evidence>
<feature type="transmembrane region" description="Helical" evidence="1">
    <location>
        <begin position="138"/>
        <end position="156"/>
    </location>
</feature>
<dbReference type="PANTHER" id="PTHR43849">
    <property type="entry name" value="BLL3936 PROTEIN"/>
    <property type="match status" value="1"/>
</dbReference>
<feature type="transmembrane region" description="Helical" evidence="1">
    <location>
        <begin position="382"/>
        <end position="399"/>
    </location>
</feature>
<feature type="transmembrane region" description="Helical" evidence="1">
    <location>
        <begin position="49"/>
        <end position="65"/>
    </location>
</feature>
<name>A0A1H1FPZ4_NATTX</name>
<dbReference type="OrthoDB" id="371890at2157"/>
<feature type="transmembrane region" description="Helical" evidence="1">
    <location>
        <begin position="117"/>
        <end position="132"/>
    </location>
</feature>
<feature type="transmembrane region" description="Helical" evidence="1">
    <location>
        <begin position="571"/>
        <end position="593"/>
    </location>
</feature>
<dbReference type="AlphaFoldDB" id="A0A1H1FPZ4"/>
<dbReference type="InterPro" id="IPR010656">
    <property type="entry name" value="DctM"/>
</dbReference>
<dbReference type="NCBIfam" id="TIGR02123">
    <property type="entry name" value="TRAP_fused"/>
    <property type="match status" value="1"/>
</dbReference>
<feature type="transmembrane region" description="Helical" evidence="1">
    <location>
        <begin position="479"/>
        <end position="496"/>
    </location>
</feature>
<dbReference type="Proteomes" id="UP000198848">
    <property type="component" value="Unassembled WGS sequence"/>
</dbReference>
<feature type="transmembrane region" description="Helical" evidence="1">
    <location>
        <begin position="77"/>
        <end position="97"/>
    </location>
</feature>
<sequence length="717" mass="77443">MSTETASPETPSGTDTLAVKALDNAITLSALILWAIVLWWAWTQNIGRTQYGVLFLGGILVVYIISEVKEAVAEQDYLDLLILVACGAVMVTATIYIYTDYEAFYIRRQGWAPDHEYRLAWLVITVILYLTWRSYGNVFLALIGGAMLYAMYGYYVPGLFGHSGLDTIHMLQMLITDLAGFYGSLTQLTAAWIAPFLLYAGLLFAFGAFDLILRIAIVSAKYIESGVAQTAVIASAIIGSINGSYAANAGMTGSFTIPTMMDAGLSGRTAAGIEGTASTSGQVLPPVMGASAFVMASMLGIPYWNIIIAGLIPAAILVFSILVAVHYTSINEIGGQDMDFEDYFEYEMTRSDKLVQGIRFGVPFAVLLITLGYFQYTVMTAALYTIVTMVTLGIATPVLQSGYNIQTGASESAYVDDVNGVWSREWWSRGRVRPAVRKVGHVRPIHTVLGTARTIRRFKPVETFLEEVSNTIHGFRRGAIILAPIAIILAAVNGVVDLLMTTGVPSRIAIMLMQLSGGILLIAVLFGMGVCIIMGVGMPTVAAYVIVSTLVAPTFINVFEVPELAAHFMVFYAAVMAGVTPPVAIAVVVASGIAGSNFWRSCGKAITIAAPLFVLPISFIYHPEIVSTVIDAQSLFTGALVMGGSITIIFALNYPFELRRRFGLPLRFGLFWLGAFVMVYPGWMLQAAGIALFVATFVSVRYVANGYELPVPAAIER</sequence>
<keyword evidence="1" id="KW-1133">Transmembrane helix</keyword>
<feature type="transmembrane region" description="Helical" evidence="1">
    <location>
        <begin position="605"/>
        <end position="623"/>
    </location>
</feature>
<feature type="transmembrane region" description="Helical" evidence="1">
    <location>
        <begin position="668"/>
        <end position="698"/>
    </location>
</feature>
<evidence type="ECO:0000313" key="4">
    <source>
        <dbReference type="Proteomes" id="UP000198848"/>
    </source>
</evidence>
<feature type="transmembrane region" description="Helical" evidence="1">
    <location>
        <begin position="541"/>
        <end position="559"/>
    </location>
</feature>
<feature type="domain" description="TRAP C4-dicarboxylate transport system permease DctM subunit" evidence="2">
    <location>
        <begin position="124"/>
        <end position="391"/>
    </location>
</feature>
<keyword evidence="1" id="KW-0472">Membrane</keyword>
<protein>
    <submittedName>
        <fullName evidence="3">TRAP transporter, 4TM/12TM fusion protein</fullName>
    </submittedName>
</protein>
<feature type="transmembrane region" description="Helical" evidence="1">
    <location>
        <begin position="191"/>
        <end position="213"/>
    </location>
</feature>
<keyword evidence="4" id="KW-1185">Reference proteome</keyword>
<feature type="transmembrane region" description="Helical" evidence="1">
    <location>
        <begin position="508"/>
        <end position="534"/>
    </location>
</feature>
<feature type="transmembrane region" description="Helical" evidence="1">
    <location>
        <begin position="357"/>
        <end position="376"/>
    </location>
</feature>
<gene>
    <name evidence="3" type="ORF">SAMN04489842_2062</name>
</gene>
<feature type="domain" description="TRAP C4-dicarboxylate transport system permease DctM subunit" evidence="2">
    <location>
        <begin position="469"/>
        <end position="624"/>
    </location>
</feature>